<feature type="compositionally biased region" description="Low complexity" evidence="1">
    <location>
        <begin position="234"/>
        <end position="247"/>
    </location>
</feature>
<protein>
    <submittedName>
        <fullName evidence="2">Uncharacterized protein</fullName>
    </submittedName>
</protein>
<accession>A0AAE0G8Q7</accession>
<dbReference type="AlphaFoldDB" id="A0AAE0G8Q7"/>
<dbReference type="EMBL" id="LGRX02008416">
    <property type="protein sequence ID" value="KAK3273553.1"/>
    <property type="molecule type" value="Genomic_DNA"/>
</dbReference>
<keyword evidence="3" id="KW-1185">Reference proteome</keyword>
<proteinExistence type="predicted"/>
<dbReference type="Proteomes" id="UP001190700">
    <property type="component" value="Unassembled WGS sequence"/>
</dbReference>
<name>A0AAE0G8Q7_9CHLO</name>
<reference evidence="2 3" key="1">
    <citation type="journal article" date="2015" name="Genome Biol. Evol.">
        <title>Comparative Genomics of a Bacterivorous Green Alga Reveals Evolutionary Causalities and Consequences of Phago-Mixotrophic Mode of Nutrition.</title>
        <authorList>
            <person name="Burns J.A."/>
            <person name="Paasch A."/>
            <person name="Narechania A."/>
            <person name="Kim E."/>
        </authorList>
    </citation>
    <scope>NUCLEOTIDE SEQUENCE [LARGE SCALE GENOMIC DNA]</scope>
    <source>
        <strain evidence="2 3">PLY_AMNH</strain>
    </source>
</reference>
<feature type="region of interest" description="Disordered" evidence="1">
    <location>
        <begin position="162"/>
        <end position="247"/>
    </location>
</feature>
<feature type="compositionally biased region" description="Polar residues" evidence="1">
    <location>
        <begin position="207"/>
        <end position="233"/>
    </location>
</feature>
<organism evidence="2 3">
    <name type="scientific">Cymbomonas tetramitiformis</name>
    <dbReference type="NCBI Taxonomy" id="36881"/>
    <lineage>
        <taxon>Eukaryota</taxon>
        <taxon>Viridiplantae</taxon>
        <taxon>Chlorophyta</taxon>
        <taxon>Pyramimonadophyceae</taxon>
        <taxon>Pyramimonadales</taxon>
        <taxon>Pyramimonadaceae</taxon>
        <taxon>Cymbomonas</taxon>
    </lineage>
</organism>
<sequence length="269" mass="28705">MKNFKWETGACIFFLKAVFTVATFKYNKGDFLSSADREIPFPCRAMAPKFNTYASENQSPNVQYASMMLAIGEEGSMYDCEWWGTLGVDHEDATTDLVFDDSVAQHFQSWFGSTRPQFILIDSSGRFEDISPDESCGQCGTWSDAYYDALLAPYLSNGTASSATASPTSASSTGPPTMHTSASPTTTLSFSPTASPTSASSTGPPTMHTSASPTTTLSFSPTASTTVPTANHYTNTETPTTVSTSSGGSWAARLSLLQAILSCACLLIF</sequence>
<evidence type="ECO:0000256" key="1">
    <source>
        <dbReference type="SAM" id="MobiDB-lite"/>
    </source>
</evidence>
<comment type="caution">
    <text evidence="2">The sequence shown here is derived from an EMBL/GenBank/DDBJ whole genome shotgun (WGS) entry which is preliminary data.</text>
</comment>
<evidence type="ECO:0000313" key="3">
    <source>
        <dbReference type="Proteomes" id="UP001190700"/>
    </source>
</evidence>
<evidence type="ECO:0000313" key="2">
    <source>
        <dbReference type="EMBL" id="KAK3273553.1"/>
    </source>
</evidence>
<gene>
    <name evidence="2" type="ORF">CYMTET_18213</name>
</gene>
<feature type="compositionally biased region" description="Low complexity" evidence="1">
    <location>
        <begin position="162"/>
        <end position="206"/>
    </location>
</feature>